<feature type="domain" description="Peptidase S24/S26A/S26B/S26C" evidence="4">
    <location>
        <begin position="81"/>
        <end position="196"/>
    </location>
</feature>
<keyword evidence="2" id="KW-0238">DNA-binding</keyword>
<gene>
    <name evidence="5" type="ORF">HPU229334_00450</name>
</gene>
<keyword evidence="3" id="KW-0804">Transcription</keyword>
<dbReference type="AlphaFoldDB" id="A0A0N1MPX1"/>
<evidence type="ECO:0000313" key="5">
    <source>
        <dbReference type="EMBL" id="KPH54716.1"/>
    </source>
</evidence>
<dbReference type="RefSeq" id="WP_054198721.1">
    <property type="nucleotide sequence ID" value="NZ_JNOC01000107.1"/>
</dbReference>
<proteinExistence type="predicted"/>
<dbReference type="Gene3D" id="2.10.109.10">
    <property type="entry name" value="Umud Fragment, subunit A"/>
    <property type="match status" value="1"/>
</dbReference>
<name>A0A0N1MPX1_9HELI</name>
<comment type="caution">
    <text evidence="5">The sequence shown here is derived from an EMBL/GenBank/DDBJ whole genome shotgun (WGS) entry which is preliminary data.</text>
</comment>
<dbReference type="Proteomes" id="UP000037997">
    <property type="component" value="Unassembled WGS sequence"/>
</dbReference>
<dbReference type="InterPro" id="IPR036286">
    <property type="entry name" value="LexA/Signal_pep-like_sf"/>
</dbReference>
<dbReference type="Gene3D" id="1.10.260.40">
    <property type="entry name" value="lambda repressor-like DNA-binding domains"/>
    <property type="match status" value="1"/>
</dbReference>
<dbReference type="InterPro" id="IPR015927">
    <property type="entry name" value="Peptidase_S24_S26A/B/C"/>
</dbReference>
<organism evidence="5 6">
    <name type="scientific">Helicobacter pullorum</name>
    <dbReference type="NCBI Taxonomy" id="35818"/>
    <lineage>
        <taxon>Bacteria</taxon>
        <taxon>Pseudomonadati</taxon>
        <taxon>Campylobacterota</taxon>
        <taxon>Epsilonproteobacteria</taxon>
        <taxon>Campylobacterales</taxon>
        <taxon>Helicobacteraceae</taxon>
        <taxon>Helicobacter</taxon>
    </lineage>
</organism>
<protein>
    <recommendedName>
        <fullName evidence="4">Peptidase S24/S26A/S26B/S26C domain-containing protein</fullName>
    </recommendedName>
</protein>
<evidence type="ECO:0000256" key="2">
    <source>
        <dbReference type="ARBA" id="ARBA00023125"/>
    </source>
</evidence>
<sequence length="206" mass="23719">MNEVREYINKVKDEMSFSKDIELCNAIGAKKQNFDKWIQRNSIPPVWDIKIKSLVKTNVLNTESTPQDSEMVNIPFYKDFAVSAGFGVENFAGEMELIPFKKRELSLMFGITSFNKIGIIQVIGDSMSPTLKEGQMLVFVDDSTSIEGAIYIVQYQDEVFVKRLKKRPLELVSDNKEYSNITIKELEEIRIIGRVVGVYELNYRRI</sequence>
<keyword evidence="1" id="KW-0805">Transcription regulation</keyword>
<dbReference type="InterPro" id="IPR010982">
    <property type="entry name" value="Lambda_DNA-bd_dom_sf"/>
</dbReference>
<dbReference type="GO" id="GO:0003677">
    <property type="term" value="F:DNA binding"/>
    <property type="evidence" value="ECO:0007669"/>
    <property type="project" value="UniProtKB-KW"/>
</dbReference>
<evidence type="ECO:0000256" key="1">
    <source>
        <dbReference type="ARBA" id="ARBA00023015"/>
    </source>
</evidence>
<dbReference type="InterPro" id="IPR039418">
    <property type="entry name" value="LexA-like"/>
</dbReference>
<dbReference type="PANTHER" id="PTHR40661">
    <property type="match status" value="1"/>
</dbReference>
<dbReference type="CDD" id="cd06529">
    <property type="entry name" value="S24_LexA-like"/>
    <property type="match status" value="1"/>
</dbReference>
<reference evidence="5 6" key="1">
    <citation type="submission" date="2014-06" db="EMBL/GenBank/DDBJ databases">
        <title>Helicobacter pullorum isolates in fresh chicken meat - phenotypic and genotypic features.</title>
        <authorList>
            <person name="Borges V."/>
            <person name="Santos A."/>
            <person name="Correia C.B."/>
            <person name="Saraiva M."/>
            <person name="Menard A."/>
            <person name="Vieira L."/>
            <person name="Sampaio D.A."/>
            <person name="Gomes J.P."/>
            <person name="Oleastro M."/>
        </authorList>
    </citation>
    <scope>NUCLEOTIDE SEQUENCE [LARGE SCALE GENOMIC DNA]</scope>
    <source>
        <strain evidence="5 6">229334/12</strain>
    </source>
</reference>
<accession>A0A0N1MPX1</accession>
<dbReference type="SUPFAM" id="SSF51306">
    <property type="entry name" value="LexA/Signal peptidase"/>
    <property type="match status" value="1"/>
</dbReference>
<dbReference type="PATRIC" id="fig|35818.11.peg.88"/>
<dbReference type="PANTHER" id="PTHR40661:SF3">
    <property type="entry name" value="FELS-1 PROPHAGE TRANSCRIPTIONAL REGULATOR"/>
    <property type="match status" value="1"/>
</dbReference>
<evidence type="ECO:0000256" key="3">
    <source>
        <dbReference type="ARBA" id="ARBA00023163"/>
    </source>
</evidence>
<dbReference type="EMBL" id="JNOC01000107">
    <property type="protein sequence ID" value="KPH54716.1"/>
    <property type="molecule type" value="Genomic_DNA"/>
</dbReference>
<evidence type="ECO:0000313" key="6">
    <source>
        <dbReference type="Proteomes" id="UP000037997"/>
    </source>
</evidence>
<dbReference type="Pfam" id="PF00717">
    <property type="entry name" value="Peptidase_S24"/>
    <property type="match status" value="1"/>
</dbReference>
<evidence type="ECO:0000259" key="4">
    <source>
        <dbReference type="Pfam" id="PF00717"/>
    </source>
</evidence>